<protein>
    <submittedName>
        <fullName evidence="2">Uncharacterized protein</fullName>
    </submittedName>
</protein>
<feature type="region of interest" description="Disordered" evidence="1">
    <location>
        <begin position="195"/>
        <end position="240"/>
    </location>
</feature>
<name>A0A540L9W4_MALBA</name>
<feature type="compositionally biased region" description="Basic residues" evidence="1">
    <location>
        <begin position="230"/>
        <end position="240"/>
    </location>
</feature>
<organism evidence="2 3">
    <name type="scientific">Malus baccata</name>
    <name type="common">Siberian crab apple</name>
    <name type="synonym">Pyrus baccata</name>
    <dbReference type="NCBI Taxonomy" id="106549"/>
    <lineage>
        <taxon>Eukaryota</taxon>
        <taxon>Viridiplantae</taxon>
        <taxon>Streptophyta</taxon>
        <taxon>Embryophyta</taxon>
        <taxon>Tracheophyta</taxon>
        <taxon>Spermatophyta</taxon>
        <taxon>Magnoliopsida</taxon>
        <taxon>eudicotyledons</taxon>
        <taxon>Gunneridae</taxon>
        <taxon>Pentapetalae</taxon>
        <taxon>rosids</taxon>
        <taxon>fabids</taxon>
        <taxon>Rosales</taxon>
        <taxon>Rosaceae</taxon>
        <taxon>Amygdaloideae</taxon>
        <taxon>Maleae</taxon>
        <taxon>Malus</taxon>
    </lineage>
</organism>
<gene>
    <name evidence="2" type="ORF">C1H46_031172</name>
</gene>
<dbReference type="AlphaFoldDB" id="A0A540L9W4"/>
<accession>A0A540L9W4</accession>
<proteinExistence type="predicted"/>
<reference evidence="2 3" key="1">
    <citation type="journal article" date="2019" name="G3 (Bethesda)">
        <title>Sequencing of a Wild Apple (Malus baccata) Genome Unravels the Differences Between Cultivated and Wild Apple Species Regarding Disease Resistance and Cold Tolerance.</title>
        <authorList>
            <person name="Chen X."/>
        </authorList>
    </citation>
    <scope>NUCLEOTIDE SEQUENCE [LARGE SCALE GENOMIC DNA]</scope>
    <source>
        <strain evidence="3">cv. Shandingzi</strain>
        <tissue evidence="2">Leaves</tissue>
    </source>
</reference>
<comment type="caution">
    <text evidence="2">The sequence shown here is derived from an EMBL/GenBank/DDBJ whole genome shotgun (WGS) entry which is preliminary data.</text>
</comment>
<evidence type="ECO:0000313" key="2">
    <source>
        <dbReference type="EMBL" id="TQD83278.1"/>
    </source>
</evidence>
<dbReference type="Proteomes" id="UP000315295">
    <property type="component" value="Unassembled WGS sequence"/>
</dbReference>
<dbReference type="EMBL" id="VIEB01000684">
    <property type="protein sequence ID" value="TQD83278.1"/>
    <property type="molecule type" value="Genomic_DNA"/>
</dbReference>
<feature type="compositionally biased region" description="Low complexity" evidence="1">
    <location>
        <begin position="195"/>
        <end position="221"/>
    </location>
</feature>
<keyword evidence="3" id="KW-1185">Reference proteome</keyword>
<evidence type="ECO:0000256" key="1">
    <source>
        <dbReference type="SAM" id="MobiDB-lite"/>
    </source>
</evidence>
<evidence type="ECO:0000313" key="3">
    <source>
        <dbReference type="Proteomes" id="UP000315295"/>
    </source>
</evidence>
<sequence>MGTVKYLSSSTRNLSSFFSGCREPLHQRLTRPPQPQIPRSFQSFLFNYFHILPKSAPLFCFNLFQARLYVNLITASNQIPVPSSPETNSRETSRFPPNLHLQCFSWIKIDSLTMHRLETRSNFGSNHFAEPIASSSREGSTPLPMEGSPCRVQVLRLPMAGSPRRQRSSTTTRTVYQPLAITNLQSVSSIRVNLSTSSSPSRLSSSPSTTIRSLPTTSSSPFVDEMQMQRRSKCNKNKDL</sequence>